<feature type="transmembrane region" description="Helical" evidence="19">
    <location>
        <begin position="52"/>
        <end position="71"/>
    </location>
</feature>
<evidence type="ECO:0000256" key="2">
    <source>
        <dbReference type="ARBA" id="ARBA00004651"/>
    </source>
</evidence>
<dbReference type="PATRIC" id="fig|365046.3.peg.3620"/>
<dbReference type="PANTHER" id="PTHR34148">
    <property type="entry name" value="ADENOSYLCOBINAMIDE-GDP RIBAZOLETRANSFERASE"/>
    <property type="match status" value="1"/>
</dbReference>
<evidence type="ECO:0000256" key="17">
    <source>
        <dbReference type="ARBA" id="ARBA00048623"/>
    </source>
</evidence>
<gene>
    <name evidence="19" type="primary">cobS</name>
    <name evidence="20" type="ordered locus">Rta_35310</name>
</gene>
<dbReference type="Pfam" id="PF02654">
    <property type="entry name" value="CobS"/>
    <property type="match status" value="1"/>
</dbReference>
<reference evidence="20 21" key="2">
    <citation type="journal article" date="2011" name="PLoS ONE">
        <title>The Cyst-Dividing Bacterium Ramlibacter tataouinensis TTB310 Genome Reveals a Well-Stocked Toolbox for Adaptation to a Desert Environment.</title>
        <authorList>
            <person name="De Luca G."/>
            <person name="Barakat M."/>
            <person name="Ortet P."/>
            <person name="Fochesato S."/>
            <person name="Jourlin-Castelli C."/>
            <person name="Ansaldi M."/>
            <person name="Py B."/>
            <person name="Fichant G."/>
            <person name="Coutinho P.M."/>
            <person name="Voulhoux R."/>
            <person name="Bastien O."/>
            <person name="Marechal E."/>
            <person name="Henrissat B."/>
            <person name="Quentin Y."/>
            <person name="Noirot P."/>
            <person name="Filloux A."/>
            <person name="Mejean V."/>
            <person name="Dubow M.S."/>
            <person name="Barras F."/>
            <person name="Barbe V."/>
            <person name="Weissenbach J."/>
            <person name="Mihalcescu I."/>
            <person name="Vermeglio A."/>
            <person name="Achouak W."/>
            <person name="Heulin T."/>
        </authorList>
    </citation>
    <scope>NUCLEOTIDE SEQUENCE [LARGE SCALE GENOMIC DNA]</scope>
    <source>
        <strain evidence="21">ATCC BAA-407 / DSM 14655 / LMG 21543 / TTB310</strain>
    </source>
</reference>
<keyword evidence="21" id="KW-1185">Reference proteome</keyword>
<dbReference type="RefSeq" id="WP_013902875.1">
    <property type="nucleotide sequence ID" value="NC_015677.1"/>
</dbReference>
<keyword evidence="10 19" id="KW-0812">Transmembrane</keyword>
<dbReference type="GO" id="GO:0005886">
    <property type="term" value="C:plasma membrane"/>
    <property type="evidence" value="ECO:0007669"/>
    <property type="project" value="UniProtKB-SubCell"/>
</dbReference>
<evidence type="ECO:0000256" key="18">
    <source>
        <dbReference type="ARBA" id="ARBA00049504"/>
    </source>
</evidence>
<evidence type="ECO:0000256" key="5">
    <source>
        <dbReference type="ARBA" id="ARBA00013200"/>
    </source>
</evidence>
<evidence type="ECO:0000256" key="7">
    <source>
        <dbReference type="ARBA" id="ARBA00022475"/>
    </source>
</evidence>
<dbReference type="EC" id="2.7.8.26" evidence="5 19"/>
<feature type="transmembrane region" description="Helical" evidence="19">
    <location>
        <begin position="200"/>
        <end position="218"/>
    </location>
</feature>
<comment type="cofactor">
    <cofactor evidence="1 19">
        <name>Mg(2+)</name>
        <dbReference type="ChEBI" id="CHEBI:18420"/>
    </cofactor>
</comment>
<keyword evidence="12 19" id="KW-1133">Transmembrane helix</keyword>
<feature type="transmembrane region" description="Helical" evidence="19">
    <location>
        <begin position="224"/>
        <end position="243"/>
    </location>
</feature>
<feature type="transmembrane region" description="Helical" evidence="19">
    <location>
        <begin position="12"/>
        <end position="32"/>
    </location>
</feature>
<comment type="catalytic activity">
    <reaction evidence="18 19">
        <text>alpha-ribazole 5'-phosphate + adenosylcob(III)inamide-GDP = adenosylcob(III)alamin 5'-phosphate + GMP + H(+)</text>
        <dbReference type="Rhea" id="RHEA:23560"/>
        <dbReference type="ChEBI" id="CHEBI:15378"/>
        <dbReference type="ChEBI" id="CHEBI:57918"/>
        <dbReference type="ChEBI" id="CHEBI:58115"/>
        <dbReference type="ChEBI" id="CHEBI:60487"/>
        <dbReference type="ChEBI" id="CHEBI:60493"/>
        <dbReference type="EC" id="2.7.8.26"/>
    </reaction>
</comment>
<evidence type="ECO:0000256" key="4">
    <source>
        <dbReference type="ARBA" id="ARBA00010561"/>
    </source>
</evidence>
<comment type="catalytic activity">
    <reaction evidence="17 19">
        <text>alpha-ribazole + adenosylcob(III)inamide-GDP = adenosylcob(III)alamin + GMP + H(+)</text>
        <dbReference type="Rhea" id="RHEA:16049"/>
        <dbReference type="ChEBI" id="CHEBI:10329"/>
        <dbReference type="ChEBI" id="CHEBI:15378"/>
        <dbReference type="ChEBI" id="CHEBI:18408"/>
        <dbReference type="ChEBI" id="CHEBI:58115"/>
        <dbReference type="ChEBI" id="CHEBI:60487"/>
        <dbReference type="EC" id="2.7.8.26"/>
    </reaction>
</comment>
<dbReference type="GO" id="GO:0008818">
    <property type="term" value="F:cobalamin 5'-phosphate synthase activity"/>
    <property type="evidence" value="ECO:0007669"/>
    <property type="project" value="UniProtKB-UniRule"/>
</dbReference>
<dbReference type="AlphaFoldDB" id="F5Y0Q0"/>
<comment type="subcellular location">
    <subcellularLocation>
        <location evidence="19">Cell inner membrane</location>
        <topology evidence="19">Multi-pass membrane protein</topology>
    </subcellularLocation>
    <subcellularLocation>
        <location evidence="2">Cell membrane</location>
        <topology evidence="2">Multi-pass membrane protein</topology>
    </subcellularLocation>
</comment>
<evidence type="ECO:0000256" key="8">
    <source>
        <dbReference type="ARBA" id="ARBA00022573"/>
    </source>
</evidence>
<keyword evidence="9 19" id="KW-0808">Transferase</keyword>
<keyword evidence="7 19" id="KW-1003">Cell membrane</keyword>
<reference evidence="21" key="1">
    <citation type="submission" date="2006-01" db="EMBL/GenBank/DDBJ databases">
        <title>Genome of the cyst-dividing bacterium Ramlibacter tataouinensis.</title>
        <authorList>
            <person name="Barakat M."/>
            <person name="Ortet P."/>
            <person name="De Luca G."/>
            <person name="Jourlin-Castelli C."/>
            <person name="Ansaldi M."/>
            <person name="Py B."/>
            <person name="Fichant G."/>
            <person name="Coutinho P."/>
            <person name="Voulhoux R."/>
            <person name="Bastien O."/>
            <person name="Roy S."/>
            <person name="Marechal E."/>
            <person name="Henrissat B."/>
            <person name="Quentin Y."/>
            <person name="Noirot P."/>
            <person name="Filloux A."/>
            <person name="Mejean V."/>
            <person name="DuBow M."/>
            <person name="Barras F."/>
            <person name="Heulin T."/>
        </authorList>
    </citation>
    <scope>NUCLEOTIDE SEQUENCE [LARGE SCALE GENOMIC DNA]</scope>
    <source>
        <strain evidence="21">ATCC BAA-407 / DSM 14655 / LMG 21543 / TTB310</strain>
    </source>
</reference>
<evidence type="ECO:0000256" key="15">
    <source>
        <dbReference type="ARBA" id="ARBA00032605"/>
    </source>
</evidence>
<organism evidence="20 21">
    <name type="scientific">Ramlibacter tataouinensis (strain ATCC BAA-407 / DSM 14655 / LMG 21543 / TTB310)</name>
    <dbReference type="NCBI Taxonomy" id="365046"/>
    <lineage>
        <taxon>Bacteria</taxon>
        <taxon>Pseudomonadati</taxon>
        <taxon>Pseudomonadota</taxon>
        <taxon>Betaproteobacteria</taxon>
        <taxon>Burkholderiales</taxon>
        <taxon>Comamonadaceae</taxon>
        <taxon>Ramlibacter</taxon>
    </lineage>
</organism>
<dbReference type="UniPathway" id="UPA00148">
    <property type="reaction ID" value="UER00238"/>
</dbReference>
<dbReference type="Proteomes" id="UP000008385">
    <property type="component" value="Chromosome"/>
</dbReference>
<dbReference type="GO" id="GO:0051073">
    <property type="term" value="F:adenosylcobinamide-GDP ribazoletransferase activity"/>
    <property type="evidence" value="ECO:0007669"/>
    <property type="project" value="UniProtKB-UniRule"/>
</dbReference>
<evidence type="ECO:0000256" key="13">
    <source>
        <dbReference type="ARBA" id="ARBA00023136"/>
    </source>
</evidence>
<dbReference type="HOGENOM" id="CLU_057426_1_1_4"/>
<evidence type="ECO:0000256" key="9">
    <source>
        <dbReference type="ARBA" id="ARBA00022679"/>
    </source>
</evidence>
<evidence type="ECO:0000256" key="16">
    <source>
        <dbReference type="ARBA" id="ARBA00032853"/>
    </source>
</evidence>
<comment type="pathway">
    <text evidence="3 19">Cofactor biosynthesis; adenosylcobalamin biosynthesis; adenosylcobalamin from cob(II)yrinate a,c-diamide: step 7/7.</text>
</comment>
<dbReference type="PANTHER" id="PTHR34148:SF1">
    <property type="entry name" value="ADENOSYLCOBINAMIDE-GDP RIBAZOLETRANSFERASE"/>
    <property type="match status" value="1"/>
</dbReference>
<evidence type="ECO:0000256" key="10">
    <source>
        <dbReference type="ARBA" id="ARBA00022692"/>
    </source>
</evidence>
<name>F5Y0Q0_RAMTT</name>
<dbReference type="InterPro" id="IPR003805">
    <property type="entry name" value="CobS"/>
</dbReference>
<dbReference type="eggNOG" id="COG0368">
    <property type="taxonomic scope" value="Bacteria"/>
</dbReference>
<evidence type="ECO:0000256" key="14">
    <source>
        <dbReference type="ARBA" id="ARBA00025228"/>
    </source>
</evidence>
<evidence type="ECO:0000256" key="11">
    <source>
        <dbReference type="ARBA" id="ARBA00022842"/>
    </source>
</evidence>
<accession>F5Y0Q0</accession>
<dbReference type="GO" id="GO:0009236">
    <property type="term" value="P:cobalamin biosynthetic process"/>
    <property type="evidence" value="ECO:0007669"/>
    <property type="project" value="UniProtKB-UniRule"/>
</dbReference>
<evidence type="ECO:0000256" key="1">
    <source>
        <dbReference type="ARBA" id="ARBA00001946"/>
    </source>
</evidence>
<keyword evidence="11 19" id="KW-0460">Magnesium</keyword>
<dbReference type="STRING" id="365046.Rta_35310"/>
<evidence type="ECO:0000313" key="20">
    <source>
        <dbReference type="EMBL" id="AEG94644.1"/>
    </source>
</evidence>
<proteinExistence type="inferred from homology"/>
<dbReference type="HAMAP" id="MF_00719">
    <property type="entry name" value="CobS"/>
    <property type="match status" value="1"/>
</dbReference>
<dbReference type="KEGG" id="rta:Rta_35310"/>
<protein>
    <recommendedName>
        <fullName evidence="6 19">Adenosylcobinamide-GDP ribazoletransferase</fullName>
        <ecNumber evidence="5 19">2.7.8.26</ecNumber>
    </recommendedName>
    <alternativeName>
        <fullName evidence="16 19">Cobalamin synthase</fullName>
    </alternativeName>
    <alternativeName>
        <fullName evidence="15 19">Cobalamin-5'-phosphate synthase</fullName>
    </alternativeName>
</protein>
<evidence type="ECO:0000256" key="6">
    <source>
        <dbReference type="ARBA" id="ARBA00015850"/>
    </source>
</evidence>
<evidence type="ECO:0000256" key="19">
    <source>
        <dbReference type="HAMAP-Rule" id="MF_00719"/>
    </source>
</evidence>
<sequence length="277" mass="28598">MSMATARALGFVRHYLLAIQFFTRLPVTGPLAEWVGHNPAMLGASAAHLPGVGWLVGVTACAVFALLSLLLPDTPLTPLAAAVGSTIATVLLTGGFHEGGLADMADRLGGSPDQPGALEIMEVKDSRLGTHGVLALNLALMTKLALLAVLASFSPPAVMAALLGAHVLSRLWPLLLLRALSQGGATGAKGKPLADRIEPWALVIALGWCLVPLALVAFVQGLSFLAWTVGMSAMATAALWHLIRRRLRGFTGDCMGATQQVSEIAFYLGAAAALGGA</sequence>
<evidence type="ECO:0000256" key="3">
    <source>
        <dbReference type="ARBA" id="ARBA00004663"/>
    </source>
</evidence>
<comment type="function">
    <text evidence="14 19">Joins adenosylcobinamide-GDP and alpha-ribazole to generate adenosylcobalamin (Ado-cobalamin). Also synthesizes adenosylcobalamin 5'-phosphate from adenosylcobinamide-GDP and alpha-ribazole 5'-phosphate.</text>
</comment>
<keyword evidence="13 19" id="KW-0472">Membrane</keyword>
<comment type="similarity">
    <text evidence="4 19">Belongs to the CobS family.</text>
</comment>
<keyword evidence="19" id="KW-0997">Cell inner membrane</keyword>
<dbReference type="EMBL" id="CP000245">
    <property type="protein sequence ID" value="AEG94644.1"/>
    <property type="molecule type" value="Genomic_DNA"/>
</dbReference>
<evidence type="ECO:0000313" key="21">
    <source>
        <dbReference type="Proteomes" id="UP000008385"/>
    </source>
</evidence>
<evidence type="ECO:0000256" key="12">
    <source>
        <dbReference type="ARBA" id="ARBA00022989"/>
    </source>
</evidence>
<keyword evidence="8 19" id="KW-0169">Cobalamin biosynthesis</keyword>